<dbReference type="InterPro" id="IPR012337">
    <property type="entry name" value="RNaseH-like_sf"/>
</dbReference>
<proteinExistence type="predicted"/>
<evidence type="ECO:0000313" key="2">
    <source>
        <dbReference type="EMBL" id="KAE8982322.1"/>
    </source>
</evidence>
<feature type="region of interest" description="Disordered" evidence="1">
    <location>
        <begin position="203"/>
        <end position="234"/>
    </location>
</feature>
<dbReference type="EMBL" id="QXFT01002811">
    <property type="protein sequence ID" value="KAE9292841.1"/>
    <property type="molecule type" value="Genomic_DNA"/>
</dbReference>
<feature type="compositionally biased region" description="Basic residues" evidence="1">
    <location>
        <begin position="208"/>
        <end position="217"/>
    </location>
</feature>
<dbReference type="Proteomes" id="UP000434957">
    <property type="component" value="Unassembled WGS sequence"/>
</dbReference>
<comment type="caution">
    <text evidence="2">The sequence shown here is derived from an EMBL/GenBank/DDBJ whole genome shotgun (WGS) entry which is preliminary data.</text>
</comment>
<accession>A0A6A3IKY5</accession>
<evidence type="ECO:0000313" key="4">
    <source>
        <dbReference type="Proteomes" id="UP000434957"/>
    </source>
</evidence>
<dbReference type="AlphaFoldDB" id="A0A6A3IKY5"/>
<dbReference type="PANTHER" id="PTHR40866">
    <property type="entry name" value="BED-TYPE DOMAIN-CONTAINING PROTEIN"/>
    <property type="match status" value="1"/>
</dbReference>
<dbReference type="OrthoDB" id="107123at2759"/>
<reference evidence="2 5" key="1">
    <citation type="submission" date="2018-09" db="EMBL/GenBank/DDBJ databases">
        <title>Genomic investigation of the strawberry pathogen Phytophthora fragariae indicates pathogenicity is determined by transcriptional variation in three key races.</title>
        <authorList>
            <person name="Adams T.M."/>
            <person name="Armitage A.D."/>
            <person name="Sobczyk M.K."/>
            <person name="Bates H.J."/>
            <person name="Dunwell J.M."/>
            <person name="Nellist C.F."/>
            <person name="Harrison R.J."/>
        </authorList>
    </citation>
    <scope>NUCLEOTIDE SEQUENCE [LARGE SCALE GENOMIC DNA]</scope>
    <source>
        <strain evidence="2 5">SCRP324</strain>
        <strain evidence="3 4">SCRP333</strain>
    </source>
</reference>
<evidence type="ECO:0000256" key="1">
    <source>
        <dbReference type="SAM" id="MobiDB-lite"/>
    </source>
</evidence>
<dbReference type="PANTHER" id="PTHR40866:SF1">
    <property type="entry name" value="BED-TYPE DOMAIN-CONTAINING PROTEIN"/>
    <property type="match status" value="1"/>
</dbReference>
<dbReference type="SUPFAM" id="SSF53098">
    <property type="entry name" value="Ribonuclease H-like"/>
    <property type="match status" value="1"/>
</dbReference>
<dbReference type="Proteomes" id="UP000435112">
    <property type="component" value="Unassembled WGS sequence"/>
</dbReference>
<protein>
    <submittedName>
        <fullName evidence="2">Uncharacterized protein</fullName>
    </submittedName>
</protein>
<name>A0A6A3IKY5_9STRA</name>
<evidence type="ECO:0000313" key="3">
    <source>
        <dbReference type="EMBL" id="KAE9292841.1"/>
    </source>
</evidence>
<dbReference type="EMBL" id="QXFU01002717">
    <property type="protein sequence ID" value="KAE8982322.1"/>
    <property type="molecule type" value="Genomic_DNA"/>
</dbReference>
<organism evidence="2 5">
    <name type="scientific">Phytophthora rubi</name>
    <dbReference type="NCBI Taxonomy" id="129364"/>
    <lineage>
        <taxon>Eukaryota</taxon>
        <taxon>Sar</taxon>
        <taxon>Stramenopiles</taxon>
        <taxon>Oomycota</taxon>
        <taxon>Peronosporomycetes</taxon>
        <taxon>Peronosporales</taxon>
        <taxon>Peronosporaceae</taxon>
        <taxon>Phytophthora</taxon>
    </lineage>
</organism>
<keyword evidence="4" id="KW-1185">Reference proteome</keyword>
<gene>
    <name evidence="2" type="ORF">PR002_g23562</name>
    <name evidence="3" type="ORF">PR003_g24654</name>
</gene>
<evidence type="ECO:0000313" key="5">
    <source>
        <dbReference type="Proteomes" id="UP000435112"/>
    </source>
</evidence>
<sequence length="234" mass="26445">MVGLLVGDNCVTNQSIATKMGIPLVGCASHRFNLVVNKFLEPYDDLLDEVNNLIVELRHENNRAELKKHTELAPVKRNVPRWSSMFTMVQRYIQIRTEIKKVDAVEEMVPTGGKRRKLVALFDHLKKFESICKRLQREDTYMGEVRTMFDALIAEYPVMSEHLKSTAKIAHTPALETGVVKVIMGSTLSSAKAAALMRFEQAQPAGKSARKEKKITRRCCSNASERRGSKRQVS</sequence>